<dbReference type="PANTHER" id="PTHR23048">
    <property type="entry name" value="MYOSIN LIGHT CHAIN 1, 3"/>
    <property type="match status" value="1"/>
</dbReference>
<proteinExistence type="inferred from homology"/>
<feature type="region of interest" description="Disordered" evidence="11">
    <location>
        <begin position="218"/>
        <end position="270"/>
    </location>
</feature>
<dbReference type="SMART" id="SM00054">
    <property type="entry name" value="EFh"/>
    <property type="match status" value="2"/>
</dbReference>
<keyword evidence="4" id="KW-0963">Cytoplasm</keyword>
<dbReference type="Pfam" id="PF13499">
    <property type="entry name" value="EF-hand_7"/>
    <property type="match status" value="1"/>
</dbReference>
<name>A0A8S1L9D3_PARPR</name>
<comment type="similarity">
    <text evidence="2">Belongs to the centrin family.</text>
</comment>
<evidence type="ECO:0000256" key="6">
    <source>
        <dbReference type="ARBA" id="ARBA00022737"/>
    </source>
</evidence>
<comment type="subcellular location">
    <subcellularLocation>
        <location evidence="1">Cytoplasm</location>
        <location evidence="1">Cytoskeleton</location>
    </subcellularLocation>
</comment>
<evidence type="ECO:0000256" key="1">
    <source>
        <dbReference type="ARBA" id="ARBA00004245"/>
    </source>
</evidence>
<dbReference type="CDD" id="cd00051">
    <property type="entry name" value="EFh"/>
    <property type="match status" value="1"/>
</dbReference>
<dbReference type="GO" id="GO:0016460">
    <property type="term" value="C:myosin II complex"/>
    <property type="evidence" value="ECO:0007669"/>
    <property type="project" value="TreeGrafter"/>
</dbReference>
<feature type="domain" description="EF-hand" evidence="12">
    <location>
        <begin position="70"/>
        <end position="105"/>
    </location>
</feature>
<comment type="function">
    <text evidence="10">Plays a fundamental role in microtubule organizing center structure and function. Component of the infraciliary lattice (ICL) and the ciliary basal bodies.</text>
</comment>
<dbReference type="PROSITE" id="PS50222">
    <property type="entry name" value="EF_HAND_2"/>
    <property type="match status" value="2"/>
</dbReference>
<dbReference type="PANTHER" id="PTHR23048:SF0">
    <property type="entry name" value="CALMODULIN LIKE 3"/>
    <property type="match status" value="1"/>
</dbReference>
<keyword evidence="9" id="KW-0206">Cytoskeleton</keyword>
<keyword evidence="5" id="KW-0479">Metal-binding</keyword>
<evidence type="ECO:0000256" key="2">
    <source>
        <dbReference type="ARBA" id="ARBA00005253"/>
    </source>
</evidence>
<gene>
    <name evidence="13" type="ORF">PPRIM_AZ9-3.1.T0330064</name>
</gene>
<dbReference type="InterPro" id="IPR002048">
    <property type="entry name" value="EF_hand_dom"/>
</dbReference>
<dbReference type="Proteomes" id="UP000688137">
    <property type="component" value="Unassembled WGS sequence"/>
</dbReference>
<accession>A0A8S1L9D3</accession>
<comment type="caution">
    <text evidence="13">The sequence shown here is derived from an EMBL/GenBank/DDBJ whole genome shotgun (WGS) entry which is preliminary data.</text>
</comment>
<dbReference type="PROSITE" id="PS00018">
    <property type="entry name" value="EF_HAND_1"/>
    <property type="match status" value="2"/>
</dbReference>
<sequence>MKKQQQQSKSLSSRKPQDNGKSVKMQEKLTKIQEAFNFNKASKYIFQSGFQERAWLIKRGYQDRIDFKDSEIAELRKYFSSLDGDGSGAIGIEELEDPLIALGLVNSREEVEKIMSEVDEDGTNEIEFKEFLTIMRGVQKGGNVDQGEKNPIYDFFKKMSNGQLEKGMDKHIPFKLNVSLFRRKQILNAITGDQKELKDKGQKILQAYKRQLLNYKQQDRINRGEDPNDISLDQFPNKDNGPNPRNGFPKLQRVIQPEQTIGNNHKHYDK</sequence>
<dbReference type="EMBL" id="CAJJDM010000032">
    <property type="protein sequence ID" value="CAD8062293.1"/>
    <property type="molecule type" value="Genomic_DNA"/>
</dbReference>
<dbReference type="InterPro" id="IPR050230">
    <property type="entry name" value="CALM/Myosin/TropC-like"/>
</dbReference>
<organism evidence="13 14">
    <name type="scientific">Paramecium primaurelia</name>
    <dbReference type="NCBI Taxonomy" id="5886"/>
    <lineage>
        <taxon>Eukaryota</taxon>
        <taxon>Sar</taxon>
        <taxon>Alveolata</taxon>
        <taxon>Ciliophora</taxon>
        <taxon>Intramacronucleata</taxon>
        <taxon>Oligohymenophorea</taxon>
        <taxon>Peniculida</taxon>
        <taxon>Parameciidae</taxon>
        <taxon>Paramecium</taxon>
    </lineage>
</organism>
<evidence type="ECO:0000256" key="11">
    <source>
        <dbReference type="SAM" id="MobiDB-lite"/>
    </source>
</evidence>
<evidence type="ECO:0000313" key="14">
    <source>
        <dbReference type="Proteomes" id="UP000688137"/>
    </source>
</evidence>
<evidence type="ECO:0000256" key="7">
    <source>
        <dbReference type="ARBA" id="ARBA00022837"/>
    </source>
</evidence>
<dbReference type="InterPro" id="IPR018247">
    <property type="entry name" value="EF_Hand_1_Ca_BS"/>
</dbReference>
<evidence type="ECO:0000256" key="4">
    <source>
        <dbReference type="ARBA" id="ARBA00022490"/>
    </source>
</evidence>
<dbReference type="AlphaFoldDB" id="A0A8S1L9D3"/>
<evidence type="ECO:0000256" key="5">
    <source>
        <dbReference type="ARBA" id="ARBA00022723"/>
    </source>
</evidence>
<evidence type="ECO:0000259" key="12">
    <source>
        <dbReference type="PROSITE" id="PS50222"/>
    </source>
</evidence>
<evidence type="ECO:0000256" key="3">
    <source>
        <dbReference type="ARBA" id="ARBA00020786"/>
    </source>
</evidence>
<feature type="compositionally biased region" description="Low complexity" evidence="11">
    <location>
        <begin position="1"/>
        <end position="14"/>
    </location>
</feature>
<dbReference type="FunFam" id="1.10.238.10:FF:000178">
    <property type="entry name" value="Calmodulin-2 A"/>
    <property type="match status" value="1"/>
</dbReference>
<evidence type="ECO:0000256" key="9">
    <source>
        <dbReference type="ARBA" id="ARBA00023212"/>
    </source>
</evidence>
<evidence type="ECO:0000313" key="13">
    <source>
        <dbReference type="EMBL" id="CAD8062293.1"/>
    </source>
</evidence>
<reference evidence="13" key="1">
    <citation type="submission" date="2021-01" db="EMBL/GenBank/DDBJ databases">
        <authorList>
            <consortium name="Genoscope - CEA"/>
            <person name="William W."/>
        </authorList>
    </citation>
    <scope>NUCLEOTIDE SEQUENCE</scope>
</reference>
<feature type="region of interest" description="Disordered" evidence="11">
    <location>
        <begin position="1"/>
        <end position="26"/>
    </location>
</feature>
<keyword evidence="8" id="KW-0007">Acetylation</keyword>
<evidence type="ECO:0000256" key="8">
    <source>
        <dbReference type="ARBA" id="ARBA00022990"/>
    </source>
</evidence>
<keyword evidence="7" id="KW-0106">Calcium</keyword>
<dbReference type="GO" id="GO:0005509">
    <property type="term" value="F:calcium ion binding"/>
    <property type="evidence" value="ECO:0007669"/>
    <property type="project" value="InterPro"/>
</dbReference>
<keyword evidence="14" id="KW-1185">Reference proteome</keyword>
<protein>
    <recommendedName>
        <fullName evidence="3">Calmodulin</fullName>
    </recommendedName>
</protein>
<keyword evidence="6" id="KW-0677">Repeat</keyword>
<evidence type="ECO:0000256" key="10">
    <source>
        <dbReference type="ARBA" id="ARBA00025692"/>
    </source>
</evidence>
<dbReference type="OMA" id="RKPQDNG"/>
<feature type="domain" description="EF-hand" evidence="12">
    <location>
        <begin position="106"/>
        <end position="141"/>
    </location>
</feature>